<feature type="compositionally biased region" description="Basic and acidic residues" evidence="1">
    <location>
        <begin position="842"/>
        <end position="854"/>
    </location>
</feature>
<dbReference type="AlphaFoldDB" id="A0A6A6SV10"/>
<feature type="region of interest" description="Disordered" evidence="1">
    <location>
        <begin position="1080"/>
        <end position="1118"/>
    </location>
</feature>
<dbReference type="OrthoDB" id="3538943at2759"/>
<dbReference type="Proteomes" id="UP000799324">
    <property type="component" value="Unassembled WGS sequence"/>
</dbReference>
<feature type="compositionally biased region" description="Basic and acidic residues" evidence="1">
    <location>
        <begin position="792"/>
        <end position="813"/>
    </location>
</feature>
<feature type="compositionally biased region" description="Polar residues" evidence="1">
    <location>
        <begin position="860"/>
        <end position="891"/>
    </location>
</feature>
<feature type="region of interest" description="Disordered" evidence="1">
    <location>
        <begin position="479"/>
        <end position="524"/>
    </location>
</feature>
<feature type="compositionally biased region" description="Polar residues" evidence="1">
    <location>
        <begin position="635"/>
        <end position="666"/>
    </location>
</feature>
<feature type="compositionally biased region" description="Basic residues" evidence="1">
    <location>
        <begin position="767"/>
        <end position="776"/>
    </location>
</feature>
<evidence type="ECO:0000256" key="1">
    <source>
        <dbReference type="SAM" id="MobiDB-lite"/>
    </source>
</evidence>
<feature type="region of interest" description="Disordered" evidence="1">
    <location>
        <begin position="302"/>
        <end position="389"/>
    </location>
</feature>
<proteinExistence type="predicted"/>
<feature type="compositionally biased region" description="Low complexity" evidence="1">
    <location>
        <begin position="371"/>
        <end position="380"/>
    </location>
</feature>
<dbReference type="EMBL" id="MU004424">
    <property type="protein sequence ID" value="KAF2651519.1"/>
    <property type="molecule type" value="Genomic_DNA"/>
</dbReference>
<sequence length="1186" mass="131463">MDSALPAWLEDTFDAQLLLGIHWLRGSIQRKRSGLKPDPGWETLYQDNGSSLEIFTEFHEGRVLQVIKKSPLVVSDGHLSVAASLTLPCQQDFANRYHKRRRSGAQISAQLYSLIVVSKSNIRATSYGPPLDRIHLVIDRLDWERGPYAQVVGRPTPCTVSVTLVGLLSRLERTRAIEDVKYASEAPLLPDASMSQQNPIQIDREDDDMLDNSFDVSNTDFATQAYTELAPHPEERDPRRRSRGGGGSERSMQPIMMGHIKSREIHPDDGSLRGKGNRFDKGKMRAQPPTKEHAALLNLIHGRNPQSNSRRAPVGHELDADKDRESDGSDSDTRQTLGKPPTGIWADAAEKGRLKALAKSTSPAVRRPVSLEKSSPSKSKASPEPETSRAEAEWLNDWHLDSESARVPSEQVKLLIRQDSWHKPPPGFRFTDGSMPIQTYQEILALVEEQCMTEEVEAEMETDDESVDQLNVYQEGADGQDEGLGLAEQDEDDLSDAVSWSSSPAPQTPKLATKGNRNLPPDSSFEAVQYTSAKKVVRPRASSISQALVDEQPSPDPPSSPPIPAGTNSTEDMDMEIDVPQGLGYDQPAPAPVSKPGASVMLSPGYPRQESVVQVKDTPYTKGKDGRLLPLAKPQASSQNQASNGTSKDTLSTSIVHGTYNDPTSSNDRRSINVGSTHPNVQADAFDKRRTVQIADTETVDVFMVNASTPTDQNQRRTSATEEDAKAVPQFASDEIAAPESGRTGTLSPNHRVTMKRKSSGSPSKSSPRHVKKRGIKVSSFSQLSPPSQDPETSHRKIKTEFVQKVREDRVKEATSMTPPSRPKSRPPTPSNTVNNTQSPIEDFKSLKLADPSKRMVGTPSRTPQGLTSGSSRHAQTMPSPTPLLSRTKPSPQAEHINGKHVPQARTHPIRIFDQFRTMYPEYTGDEQHFTNLCRQMYHLEQEDRMLPKSQWDDFVIRNRTDYTDYVMRCLDISVEHSPYLRFYKDHISDRIFDKGVLKDQATLITALKQLGSAPLQRSPAPARAIRPRQSIEWGALLGPSDTSSSQVFQQAAPPVDRRLTKETLVPADLGRDNNARHREVPQRPAYGSPKTIGSLSSMTNSNIRQTVPPVPRKNDASSRMNSHEHYLIEQFDDAVQDFVVGHQKLTSWTGSSSVTGNRKWPSNLAIRPAITRPSRANILSWKDEL</sequence>
<feature type="compositionally biased region" description="Polar residues" evidence="1">
    <location>
        <begin position="1092"/>
        <end position="1106"/>
    </location>
</feature>
<evidence type="ECO:0000313" key="3">
    <source>
        <dbReference type="Proteomes" id="UP000799324"/>
    </source>
</evidence>
<gene>
    <name evidence="2" type="ORF">K491DRAFT_781818</name>
</gene>
<feature type="region of interest" description="Disordered" evidence="1">
    <location>
        <begin position="539"/>
        <end position="689"/>
    </location>
</feature>
<feature type="region of interest" description="Disordered" evidence="1">
    <location>
        <begin position="705"/>
        <end position="902"/>
    </location>
</feature>
<feature type="compositionally biased region" description="Polar residues" evidence="1">
    <location>
        <begin position="779"/>
        <end position="791"/>
    </location>
</feature>
<feature type="compositionally biased region" description="Pro residues" evidence="1">
    <location>
        <begin position="820"/>
        <end position="830"/>
    </location>
</feature>
<feature type="region of interest" description="Disordered" evidence="1">
    <location>
        <begin position="226"/>
        <end position="289"/>
    </location>
</feature>
<feature type="compositionally biased region" description="Basic and acidic residues" evidence="1">
    <location>
        <begin position="261"/>
        <end position="283"/>
    </location>
</feature>
<evidence type="ECO:0008006" key="4">
    <source>
        <dbReference type="Google" id="ProtNLM"/>
    </source>
</evidence>
<keyword evidence="3" id="KW-1185">Reference proteome</keyword>
<organism evidence="2 3">
    <name type="scientific">Lophiostoma macrostomum CBS 122681</name>
    <dbReference type="NCBI Taxonomy" id="1314788"/>
    <lineage>
        <taxon>Eukaryota</taxon>
        <taxon>Fungi</taxon>
        <taxon>Dikarya</taxon>
        <taxon>Ascomycota</taxon>
        <taxon>Pezizomycotina</taxon>
        <taxon>Dothideomycetes</taxon>
        <taxon>Pleosporomycetidae</taxon>
        <taxon>Pleosporales</taxon>
        <taxon>Lophiostomataceae</taxon>
        <taxon>Lophiostoma</taxon>
    </lineage>
</organism>
<protein>
    <recommendedName>
        <fullName evidence="4">Telomere replication protein EST3</fullName>
    </recommendedName>
</protein>
<feature type="compositionally biased region" description="Polar residues" evidence="1">
    <location>
        <begin position="706"/>
        <end position="718"/>
    </location>
</feature>
<feature type="compositionally biased region" description="Basic and acidic residues" evidence="1">
    <location>
        <begin position="314"/>
        <end position="333"/>
    </location>
</feature>
<feature type="compositionally biased region" description="Pro residues" evidence="1">
    <location>
        <begin position="554"/>
        <end position="564"/>
    </location>
</feature>
<reference evidence="2" key="1">
    <citation type="journal article" date="2020" name="Stud. Mycol.">
        <title>101 Dothideomycetes genomes: a test case for predicting lifestyles and emergence of pathogens.</title>
        <authorList>
            <person name="Haridas S."/>
            <person name="Albert R."/>
            <person name="Binder M."/>
            <person name="Bloem J."/>
            <person name="Labutti K."/>
            <person name="Salamov A."/>
            <person name="Andreopoulos B."/>
            <person name="Baker S."/>
            <person name="Barry K."/>
            <person name="Bills G."/>
            <person name="Bluhm B."/>
            <person name="Cannon C."/>
            <person name="Castanera R."/>
            <person name="Culley D."/>
            <person name="Daum C."/>
            <person name="Ezra D."/>
            <person name="Gonzalez J."/>
            <person name="Henrissat B."/>
            <person name="Kuo A."/>
            <person name="Liang C."/>
            <person name="Lipzen A."/>
            <person name="Lutzoni F."/>
            <person name="Magnuson J."/>
            <person name="Mondo S."/>
            <person name="Nolan M."/>
            <person name="Ohm R."/>
            <person name="Pangilinan J."/>
            <person name="Park H.-J."/>
            <person name="Ramirez L."/>
            <person name="Alfaro M."/>
            <person name="Sun H."/>
            <person name="Tritt A."/>
            <person name="Yoshinaga Y."/>
            <person name="Zwiers L.-H."/>
            <person name="Turgeon B."/>
            <person name="Goodwin S."/>
            <person name="Spatafora J."/>
            <person name="Crous P."/>
            <person name="Grigoriev I."/>
        </authorList>
    </citation>
    <scope>NUCLEOTIDE SEQUENCE</scope>
    <source>
        <strain evidence="2">CBS 122681</strain>
    </source>
</reference>
<evidence type="ECO:0000313" key="2">
    <source>
        <dbReference type="EMBL" id="KAF2651519.1"/>
    </source>
</evidence>
<name>A0A6A6SV10_9PLEO</name>
<accession>A0A6A6SV10</accession>